<accession>A0A8I2B8K6</accession>
<evidence type="ECO:0000313" key="2">
    <source>
        <dbReference type="Proteomes" id="UP000665181"/>
    </source>
</evidence>
<proteinExistence type="predicted"/>
<reference evidence="1" key="1">
    <citation type="submission" date="2021-03" db="EMBL/GenBank/DDBJ databases">
        <title>Isolation of Bacillus subtilis from fermented food sample.</title>
        <authorList>
            <person name="Lakshmanan V."/>
            <person name="Athira K."/>
            <person name="Rajagopal K."/>
        </authorList>
    </citation>
    <scope>NUCLEOTIDE SEQUENCE</scope>
    <source>
        <strain evidence="1">S1</strain>
    </source>
</reference>
<dbReference type="Proteomes" id="UP000665181">
    <property type="component" value="Unassembled WGS sequence"/>
</dbReference>
<sequence>MEKHIDHKECWNELSTWLSKSITYLNEIEREQKLDDDSKLRLRQKKLNYQNTLQKMREIENIFHSLKE</sequence>
<dbReference type="EMBL" id="JAGFPW010000005">
    <property type="protein sequence ID" value="MBO3794356.1"/>
    <property type="molecule type" value="Genomic_DNA"/>
</dbReference>
<gene>
    <name evidence="1" type="ORF">J5227_08535</name>
</gene>
<dbReference type="AlphaFoldDB" id="A0A8I2B8K6"/>
<name>A0A8I2B8K6_BACIU</name>
<organism evidence="1 2">
    <name type="scientific">Bacillus subtilis</name>
    <dbReference type="NCBI Taxonomy" id="1423"/>
    <lineage>
        <taxon>Bacteria</taxon>
        <taxon>Bacillati</taxon>
        <taxon>Bacillota</taxon>
        <taxon>Bacilli</taxon>
        <taxon>Bacillales</taxon>
        <taxon>Bacillaceae</taxon>
        <taxon>Bacillus</taxon>
    </lineage>
</organism>
<dbReference type="RefSeq" id="WP_163190318.1">
    <property type="nucleotide sequence ID" value="NZ_JAGFPW010000005.1"/>
</dbReference>
<evidence type="ECO:0000313" key="1">
    <source>
        <dbReference type="EMBL" id="MBO3794356.1"/>
    </source>
</evidence>
<protein>
    <submittedName>
        <fullName evidence="1">Uncharacterized protein</fullName>
    </submittedName>
</protein>
<comment type="caution">
    <text evidence="1">The sequence shown here is derived from an EMBL/GenBank/DDBJ whole genome shotgun (WGS) entry which is preliminary data.</text>
</comment>